<dbReference type="AlphaFoldDB" id="A0A6J4JWS7"/>
<organism evidence="1">
    <name type="scientific">uncultured Chloroflexia bacterium</name>
    <dbReference type="NCBI Taxonomy" id="1672391"/>
    <lineage>
        <taxon>Bacteria</taxon>
        <taxon>Bacillati</taxon>
        <taxon>Chloroflexota</taxon>
        <taxon>Chloroflexia</taxon>
        <taxon>environmental samples</taxon>
    </lineage>
</organism>
<reference evidence="1" key="1">
    <citation type="submission" date="2020-02" db="EMBL/GenBank/DDBJ databases">
        <authorList>
            <person name="Meier V. D."/>
        </authorList>
    </citation>
    <scope>NUCLEOTIDE SEQUENCE</scope>
    <source>
        <strain evidence="1">AVDCRST_MAG26</strain>
    </source>
</reference>
<gene>
    <name evidence="1" type="ORF">AVDCRST_MAG26-3998</name>
</gene>
<proteinExistence type="predicted"/>
<dbReference type="EMBL" id="CADCTK010000931">
    <property type="protein sequence ID" value="CAA9289642.1"/>
    <property type="molecule type" value="Genomic_DNA"/>
</dbReference>
<evidence type="ECO:0000313" key="1">
    <source>
        <dbReference type="EMBL" id="CAA9289642.1"/>
    </source>
</evidence>
<accession>A0A6J4JWS7</accession>
<name>A0A6J4JWS7_9CHLR</name>
<protein>
    <submittedName>
        <fullName evidence="1">Uncharacterized protein</fullName>
    </submittedName>
</protein>
<sequence>MLSPHMQVYLRTRDRNAGNDVEMEWRRNMNEAQHACNRRTSEEQYPGILYVMNEKGRIRLCDSTTILR</sequence>